<evidence type="ECO:0000256" key="1">
    <source>
        <dbReference type="SAM" id="MobiDB-lite"/>
    </source>
</evidence>
<dbReference type="OrthoDB" id="2331100at2759"/>
<dbReference type="PANTHER" id="PTHR34883">
    <property type="entry name" value="SERINE-RICH PROTEIN, PUTATIVE-RELATED-RELATED"/>
    <property type="match status" value="1"/>
</dbReference>
<dbReference type="InterPro" id="IPR052953">
    <property type="entry name" value="Ser-rich/MCO-related"/>
</dbReference>
<organism evidence="3 4">
    <name type="scientific">Ajellomyces capsulatus</name>
    <name type="common">Darling's disease fungus</name>
    <name type="synonym">Histoplasma capsulatum</name>
    <dbReference type="NCBI Taxonomy" id="5037"/>
    <lineage>
        <taxon>Eukaryota</taxon>
        <taxon>Fungi</taxon>
        <taxon>Dikarya</taxon>
        <taxon>Ascomycota</taxon>
        <taxon>Pezizomycotina</taxon>
        <taxon>Eurotiomycetes</taxon>
        <taxon>Eurotiomycetidae</taxon>
        <taxon>Onygenales</taxon>
        <taxon>Ajellomycetaceae</taxon>
        <taxon>Histoplasma</taxon>
    </lineage>
</organism>
<dbReference type="CDD" id="cd00920">
    <property type="entry name" value="Cupredoxin"/>
    <property type="match status" value="1"/>
</dbReference>
<dbReference type="PANTHER" id="PTHR34883:SF15">
    <property type="entry name" value="EXTRACELLULAR SERINE-RICH PROTEIN"/>
    <property type="match status" value="1"/>
</dbReference>
<dbReference type="VEuPathDB" id="FungiDB:I7I51_08087"/>
<dbReference type="InterPro" id="IPR008972">
    <property type="entry name" value="Cupredoxin"/>
</dbReference>
<dbReference type="SUPFAM" id="SSF49503">
    <property type="entry name" value="Cupredoxins"/>
    <property type="match status" value="1"/>
</dbReference>
<keyword evidence="2" id="KW-0732">Signal</keyword>
<feature type="region of interest" description="Disordered" evidence="1">
    <location>
        <begin position="130"/>
        <end position="186"/>
    </location>
</feature>
<gene>
    <name evidence="3" type="ORF">I7I51_08087</name>
</gene>
<dbReference type="Proteomes" id="UP000663671">
    <property type="component" value="Chromosome 2"/>
</dbReference>
<protein>
    <submittedName>
        <fullName evidence="3">Extracellular serine-rich protein</fullName>
    </submittedName>
</protein>
<feature type="compositionally biased region" description="Low complexity" evidence="1">
    <location>
        <begin position="161"/>
        <end position="170"/>
    </location>
</feature>
<proteinExistence type="predicted"/>
<evidence type="ECO:0000313" key="3">
    <source>
        <dbReference type="EMBL" id="QSS58658.1"/>
    </source>
</evidence>
<evidence type="ECO:0000256" key="2">
    <source>
        <dbReference type="SAM" id="SignalP"/>
    </source>
</evidence>
<sequence>MKSIISTIALIGVASAATIDVNVGDKGLNFNPDIIKAKPGDDIVFHFFPKNHDVTEGKFDAPCAPSDGGFYSGLINADGSQPDATFTVRINNTNPIWLYCSTPRHCQGGMSAVINPPDNEKTLDAYKSASKEAKSVRPDQVQGGIFSENGGAKQSGTASWTASDSPTATGSGTGTGTGAASSTSSPGAASALFSEGTVLFNVFAAVVAGGAGLIGLL</sequence>
<reference evidence="3" key="1">
    <citation type="submission" date="2021-01" db="EMBL/GenBank/DDBJ databases">
        <title>Chromosome-level genome assembly of a human fungal pathogen reveals clustering of transcriptionally co-regulated genes.</title>
        <authorList>
            <person name="Voorhies M."/>
            <person name="Cohen S."/>
            <person name="Shea T.P."/>
            <person name="Petrus S."/>
            <person name="Munoz J.F."/>
            <person name="Poplawski S."/>
            <person name="Goldman W.E."/>
            <person name="Michael T."/>
            <person name="Cuomo C.A."/>
            <person name="Sil A."/>
            <person name="Beyhan S."/>
        </authorList>
    </citation>
    <scope>NUCLEOTIDE SEQUENCE</scope>
    <source>
        <strain evidence="3">WU24</strain>
    </source>
</reference>
<name>A0A8A1LWX8_AJECA</name>
<dbReference type="Gene3D" id="2.60.40.420">
    <property type="entry name" value="Cupredoxins - blue copper proteins"/>
    <property type="match status" value="1"/>
</dbReference>
<dbReference type="AlphaFoldDB" id="A0A8A1LWX8"/>
<evidence type="ECO:0000313" key="4">
    <source>
        <dbReference type="Proteomes" id="UP000663671"/>
    </source>
</evidence>
<feature type="signal peptide" evidence="2">
    <location>
        <begin position="1"/>
        <end position="16"/>
    </location>
</feature>
<accession>A0A8A1LWX8</accession>
<dbReference type="EMBL" id="CP069109">
    <property type="protein sequence ID" value="QSS58658.1"/>
    <property type="molecule type" value="Genomic_DNA"/>
</dbReference>
<feature type="chain" id="PRO_5034191464" evidence="2">
    <location>
        <begin position="17"/>
        <end position="217"/>
    </location>
</feature>